<organism evidence="1 2">
    <name type="scientific">Pseudoalteromonas luteoviolacea DSM 6061</name>
    <dbReference type="NCBI Taxonomy" id="1365250"/>
    <lineage>
        <taxon>Bacteria</taxon>
        <taxon>Pseudomonadati</taxon>
        <taxon>Pseudomonadota</taxon>
        <taxon>Gammaproteobacteria</taxon>
        <taxon>Alteromonadales</taxon>
        <taxon>Pseudoalteromonadaceae</taxon>
        <taxon>Pseudoalteromonas</taxon>
    </lineage>
</organism>
<accession>A0A166YMA8</accession>
<evidence type="ECO:0000313" key="1">
    <source>
        <dbReference type="EMBL" id="KZN43014.1"/>
    </source>
</evidence>
<keyword evidence="2" id="KW-1185">Reference proteome</keyword>
<name>A0A166YMA8_9GAMM</name>
<proteinExistence type="predicted"/>
<dbReference type="InterPro" id="IPR022261">
    <property type="entry name" value="RNP_Burkhold"/>
</dbReference>
<gene>
    <name evidence="1" type="ORF">N475_00105</name>
</gene>
<dbReference type="Proteomes" id="UP000076643">
    <property type="component" value="Unassembled WGS sequence"/>
</dbReference>
<dbReference type="NCBIfam" id="TIGR03795">
    <property type="entry name" value="RNP_Burkhold"/>
    <property type="match status" value="1"/>
</dbReference>
<evidence type="ECO:0000313" key="2">
    <source>
        <dbReference type="Proteomes" id="UP000076643"/>
    </source>
</evidence>
<comment type="caution">
    <text evidence="1">The sequence shown here is derived from an EMBL/GenBank/DDBJ whole genome shotgun (WGS) entry which is preliminary data.</text>
</comment>
<protein>
    <submittedName>
        <fullName evidence="1">Uncharacterized protein</fullName>
    </submittedName>
</protein>
<sequence length="297" mass="32819">MKAIISDSSLLELRTAWIKSVSTIWTAQENGTVESNPFCNELIKKDFNSYPDQEIGAMAVLEKYGLCGDSWGIQLQVTESDEAPYWNPGTGEYDVENSEKIEQVLIYIPKKPKNNPTEAAAAFYAKAPSIFGGFDNGAAPDSMPSTSRFNIGNDMGTLYEFGTVLMDALSLSWMDEQFKERLITKDPIDTETGNLKVEEIGKAAKVLKESFGYDFPWAFDLIIAEDDDAEFLDSTQLAEEFGSKSVPPQALVPRWVKAKRSRLVLVVPQRPLSLENYGPIALASYNAGGSKYPFSCG</sequence>
<dbReference type="PATRIC" id="fig|1365250.3.peg.872"/>
<dbReference type="RefSeq" id="WP_063357277.1">
    <property type="nucleotide sequence ID" value="NZ_AQHB01000022.1"/>
</dbReference>
<reference evidence="1 2" key="1">
    <citation type="submission" date="2013-07" db="EMBL/GenBank/DDBJ databases">
        <title>Comparative Genomic and Metabolomic Analysis of Twelve Strains of Pseudoalteromonas luteoviolacea.</title>
        <authorList>
            <person name="Vynne N.G."/>
            <person name="Mansson M."/>
            <person name="Gram L."/>
        </authorList>
    </citation>
    <scope>NUCLEOTIDE SEQUENCE [LARGE SCALE GENOMIC DNA]</scope>
    <source>
        <strain evidence="1 2">DSM 6061</strain>
    </source>
</reference>
<dbReference type="AlphaFoldDB" id="A0A166YMA8"/>
<dbReference type="EMBL" id="AUYB01000081">
    <property type="protein sequence ID" value="KZN43014.1"/>
    <property type="molecule type" value="Genomic_DNA"/>
</dbReference>